<accession>A0A2S9K3R3</accession>
<name>A0A2S9K3R3_9BURK</name>
<feature type="transmembrane region" description="Helical" evidence="1">
    <location>
        <begin position="12"/>
        <end position="31"/>
    </location>
</feature>
<keyword evidence="3" id="KW-1185">Reference proteome</keyword>
<evidence type="ECO:0000313" key="3">
    <source>
        <dbReference type="Proteomes" id="UP000238589"/>
    </source>
</evidence>
<sequence length="752" mass="82185">MSHAPVSPRRFGWRAVGIVLLVLGFAAWMTWRTGWMLEQLQGRSIAGWNVDSVRMRSIAPGRMTLDQLHLSQQGQGGSRIELELQGVQIDFSLFQRQVDSVQVSQARLHWRVGVDSEPRPWPRLLESPLPLSKLSIDHLLASVELGPGRSRQLETSLQLQQQGDGRLILQAQVDGQPLQLVVRPGPAVMAELQWPHKPGQDSLVEIYVTYAITRAPNEAVKTKNGAIDLRGKFPLELAGRLSRWLFHAAQLPHGTGQLGLQAQLELGANLGQWTSLAAQLQTEEARLEWGAASDKVRVELQGPASLQLRPGEQGIEWSTTLQPTLQWKISGGGQPAWVATSTLSQAWRIEPGPRAYKSSLPFELRLPGREPLPLRIDRLQLDLARDGRLRSAGGQLRLAAIQLHPDWPATALATQWTLKDGKLALTGQVELQGKPLLRLSGDYALQSACGQGRLDYAGSLVTLDRLLQPRPKSLQPLRLKAGEGSGWLTGQLCLRPGKAISPVVKGQWQMKRAEIGWDKALASGLDLELSFEGMTPSTASLALRLESASLAGGLALSPASLKLGWTDNRLQLHRLDAGLLDGRLSTSDVELEVPAGSGAMAWRIPLTVSQIDLEQLLKILDVPGLSGNGRLSGQLPLVRSPDGVEISGGRLSSQQPGQLRYVSQVPVADNPGLQALRDFRYSQLGLELDYRTDGKYALDLRLDGHNPEFYSGHPIAFKLKLDGALPGLFQGALLSGDFDAYILKQLQQGNLE</sequence>
<comment type="caution">
    <text evidence="2">The sequence shown here is derived from an EMBL/GenBank/DDBJ whole genome shotgun (WGS) entry which is preliminary data.</text>
</comment>
<dbReference type="Proteomes" id="UP000238589">
    <property type="component" value="Unassembled WGS sequence"/>
</dbReference>
<keyword evidence="1" id="KW-1133">Transmembrane helix</keyword>
<organism evidence="2 3">
    <name type="scientific">Malikia granosa</name>
    <dbReference type="NCBI Taxonomy" id="263067"/>
    <lineage>
        <taxon>Bacteria</taxon>
        <taxon>Pseudomonadati</taxon>
        <taxon>Pseudomonadota</taxon>
        <taxon>Betaproteobacteria</taxon>
        <taxon>Burkholderiales</taxon>
        <taxon>Comamonadaceae</taxon>
        <taxon>Malikia</taxon>
    </lineage>
</organism>
<protein>
    <submittedName>
        <fullName evidence="2">Uncharacterized protein</fullName>
    </submittedName>
</protein>
<keyword evidence="1" id="KW-0812">Transmembrane</keyword>
<dbReference type="OrthoDB" id="9816288at2"/>
<dbReference type="AlphaFoldDB" id="A0A2S9K3R3"/>
<keyword evidence="1" id="KW-0472">Membrane</keyword>
<dbReference type="RefSeq" id="WP_105748556.1">
    <property type="nucleotide sequence ID" value="NZ_PVLQ01000035.1"/>
</dbReference>
<evidence type="ECO:0000256" key="1">
    <source>
        <dbReference type="SAM" id="Phobius"/>
    </source>
</evidence>
<dbReference type="EMBL" id="PVLQ01000035">
    <property type="protein sequence ID" value="PRD65118.1"/>
    <property type="molecule type" value="Genomic_DNA"/>
</dbReference>
<dbReference type="Pfam" id="PF11739">
    <property type="entry name" value="YdbH-like"/>
    <property type="match status" value="1"/>
</dbReference>
<evidence type="ECO:0000313" key="2">
    <source>
        <dbReference type="EMBL" id="PRD65118.1"/>
    </source>
</evidence>
<reference evidence="2 3" key="1">
    <citation type="submission" date="2018-03" db="EMBL/GenBank/DDBJ databases">
        <title>Comparative genomics illustrates the genes involved in a hyperalkaliphilic mechanisms of Serpentinomonas isolated from highly-alkaline calcium-rich serpentinized springs.</title>
        <authorList>
            <person name="Suzuki S."/>
            <person name="Ishii S."/>
            <person name="Walworth N."/>
            <person name="Bird L."/>
            <person name="Kuenen J.G."/>
            <person name="Nealson K.H."/>
        </authorList>
    </citation>
    <scope>NUCLEOTIDE SEQUENCE [LARGE SCALE GENOMIC DNA]</scope>
    <source>
        <strain evidence="2 3">P1</strain>
    </source>
</reference>
<dbReference type="InterPro" id="IPR021730">
    <property type="entry name" value="YdbH"/>
</dbReference>
<proteinExistence type="predicted"/>
<gene>
    <name evidence="2" type="ORF">C6P64_10680</name>
</gene>